<dbReference type="Proteomes" id="UP000722121">
    <property type="component" value="Unassembled WGS sequence"/>
</dbReference>
<protein>
    <submittedName>
        <fullName evidence="4">SH3 domain-containing protein</fullName>
    </submittedName>
</protein>
<organism evidence="4 5">
    <name type="scientific">Simkania negevensis</name>
    <dbReference type="NCBI Taxonomy" id="83561"/>
    <lineage>
        <taxon>Bacteria</taxon>
        <taxon>Pseudomonadati</taxon>
        <taxon>Chlamydiota</taxon>
        <taxon>Chlamydiia</taxon>
        <taxon>Parachlamydiales</taxon>
        <taxon>Simkaniaceae</taxon>
        <taxon>Simkania</taxon>
    </lineage>
</organism>
<reference evidence="4 5" key="1">
    <citation type="submission" date="2021-02" db="EMBL/GenBank/DDBJ databases">
        <title>Activity-based single-cell genomes from oceanic crustal fluid captures similar information to metagenomic and metatranscriptomic surveys with orders of magnitude less sampling.</title>
        <authorList>
            <person name="D'Angelo T.S."/>
            <person name="Orcutt B.N."/>
        </authorList>
    </citation>
    <scope>NUCLEOTIDE SEQUENCE [LARGE SCALE GENOMIC DNA]</scope>
    <source>
        <strain evidence="4">AH-315-G07</strain>
    </source>
</reference>
<feature type="signal peptide" evidence="2">
    <location>
        <begin position="1"/>
        <end position="28"/>
    </location>
</feature>
<feature type="domain" description="SH3b" evidence="3">
    <location>
        <begin position="48"/>
        <end position="111"/>
    </location>
</feature>
<sequence>MKKPSFHKDSLILTAIALSILTTSPAFAGQEAKRAVAPAVQERPTFAPFTGKVSSNRVRLRTAPDLNSTIIRELKSGDHLAVVKETDEFYAVTPPKDIRTYIFRTYVLDNIVEGANVNVRLQPMLDSPVVTQLNTGDFIEGRVSAKNSKWLEINPPDSVVFYISKDYVERAGDIHFLAQMEKRKSEVKELLNNAYLQGQVELRKPFNEVDVSGAVSDLEQLIASYQDFPEDIKQAQKALELIQDAYLEKKVVFLESRAQKSVAAWEQKNNELERKLSSYQAQLAELEQQLQEGPADFSADQPTLQTIEVREISVHNTSETSKERIAEAVIPTTPVTSPKANRFSDTNNKAAKWEPVEEAIYLEWANNHAGKNRADFYLEQRINAEEVIGVLEHYTKPIRNRPGDYVIKKNGLPVAYLYSTKVSLEDKVGKVVSVQGAERPNNNFAFPAYHALSVVIVEETLVPAVH</sequence>
<keyword evidence="2" id="KW-0732">Signal</keyword>
<dbReference type="PANTHER" id="PTHR34408:SF1">
    <property type="entry name" value="GLYCOSYL HYDROLASE FAMILY 19 DOMAIN-CONTAINING PROTEIN HI_1415"/>
    <property type="match status" value="1"/>
</dbReference>
<dbReference type="Pfam" id="PF08239">
    <property type="entry name" value="SH3_3"/>
    <property type="match status" value="1"/>
</dbReference>
<evidence type="ECO:0000259" key="3">
    <source>
        <dbReference type="SMART" id="SM00287"/>
    </source>
</evidence>
<dbReference type="InterPro" id="IPR003646">
    <property type="entry name" value="SH3-like_bac-type"/>
</dbReference>
<dbReference type="PANTHER" id="PTHR34408">
    <property type="entry name" value="FAMILY PROTEIN, PUTATIVE-RELATED"/>
    <property type="match status" value="1"/>
</dbReference>
<evidence type="ECO:0000256" key="2">
    <source>
        <dbReference type="SAM" id="SignalP"/>
    </source>
</evidence>
<dbReference type="SMART" id="SM00287">
    <property type="entry name" value="SH3b"/>
    <property type="match status" value="2"/>
</dbReference>
<dbReference type="Gene3D" id="2.30.30.40">
    <property type="entry name" value="SH3 Domains"/>
    <property type="match status" value="2"/>
</dbReference>
<keyword evidence="5" id="KW-1185">Reference proteome</keyword>
<feature type="chain" id="PRO_5047171994" evidence="2">
    <location>
        <begin position="29"/>
        <end position="466"/>
    </location>
</feature>
<dbReference type="InterPro" id="IPR052354">
    <property type="entry name" value="Cell_Wall_Dynamics_Protein"/>
</dbReference>
<evidence type="ECO:0000313" key="4">
    <source>
        <dbReference type="EMBL" id="MBN4067225.1"/>
    </source>
</evidence>
<dbReference type="EMBL" id="JAFITR010000087">
    <property type="protein sequence ID" value="MBN4067225.1"/>
    <property type="molecule type" value="Genomic_DNA"/>
</dbReference>
<evidence type="ECO:0000256" key="1">
    <source>
        <dbReference type="SAM" id="Coils"/>
    </source>
</evidence>
<name>A0ABS3AR64_9BACT</name>
<accession>A0ABS3AR64</accession>
<proteinExistence type="predicted"/>
<feature type="domain" description="SH3b" evidence="3">
    <location>
        <begin position="112"/>
        <end position="172"/>
    </location>
</feature>
<evidence type="ECO:0000313" key="5">
    <source>
        <dbReference type="Proteomes" id="UP000722121"/>
    </source>
</evidence>
<keyword evidence="1" id="KW-0175">Coiled coil</keyword>
<feature type="coiled-coil region" evidence="1">
    <location>
        <begin position="255"/>
        <end position="289"/>
    </location>
</feature>
<comment type="caution">
    <text evidence="4">The sequence shown here is derived from an EMBL/GenBank/DDBJ whole genome shotgun (WGS) entry which is preliminary data.</text>
</comment>
<gene>
    <name evidence="4" type="ORF">JYU14_03980</name>
</gene>